<evidence type="ECO:0000313" key="7">
    <source>
        <dbReference type="EMBL" id="RLL96867.1"/>
    </source>
</evidence>
<dbReference type="GO" id="GO:0016020">
    <property type="term" value="C:membrane"/>
    <property type="evidence" value="ECO:0007669"/>
    <property type="project" value="UniProtKB-SubCell"/>
</dbReference>
<dbReference type="STRING" id="1245748.A0A3R7IIZ2"/>
<feature type="transmembrane region" description="Helical" evidence="6">
    <location>
        <begin position="145"/>
        <end position="163"/>
    </location>
</feature>
<keyword evidence="3 6" id="KW-0812">Transmembrane</keyword>
<dbReference type="EMBL" id="NIDN02000096">
    <property type="protein sequence ID" value="RLL96867.1"/>
    <property type="molecule type" value="Genomic_DNA"/>
</dbReference>
<dbReference type="OrthoDB" id="440424at2759"/>
<reference evidence="7 8" key="1">
    <citation type="submission" date="2018-08" db="EMBL/GenBank/DDBJ databases">
        <title>Draft genome sequences of two Aspergillus turcosus clinical strains isolated from bronchoalveolar lavage fluid: one azole-susceptible and the other azole-resistant.</title>
        <authorList>
            <person name="Parent-Michaud M."/>
            <person name="Dufresne P.J."/>
            <person name="Fournier E."/>
            <person name="Martineau C."/>
            <person name="Moreira S."/>
            <person name="Perkins V."/>
            <person name="De Repentigny L."/>
            <person name="Dufresne S.F."/>
        </authorList>
    </citation>
    <scope>NUCLEOTIDE SEQUENCE [LARGE SCALE GENOMIC DNA]</scope>
    <source>
        <strain evidence="7">HMR AF 1038</strain>
    </source>
</reference>
<comment type="subcellular location">
    <subcellularLocation>
        <location evidence="1">Membrane</location>
        <topology evidence="1">Multi-pass membrane protein</topology>
    </subcellularLocation>
</comment>
<comment type="caution">
    <text evidence="7">The sequence shown here is derived from an EMBL/GenBank/DDBJ whole genome shotgun (WGS) entry which is preliminary data.</text>
</comment>
<proteinExistence type="inferred from homology"/>
<dbReference type="AlphaFoldDB" id="A0A3R7IIZ2"/>
<protein>
    <submittedName>
        <fullName evidence="7">Uncharacterized protein</fullName>
    </submittedName>
</protein>
<organism evidence="7 8">
    <name type="scientific">Aspergillus turcosus</name>
    <dbReference type="NCBI Taxonomy" id="1245748"/>
    <lineage>
        <taxon>Eukaryota</taxon>
        <taxon>Fungi</taxon>
        <taxon>Dikarya</taxon>
        <taxon>Ascomycota</taxon>
        <taxon>Pezizomycotina</taxon>
        <taxon>Eurotiomycetes</taxon>
        <taxon>Eurotiomycetidae</taxon>
        <taxon>Eurotiales</taxon>
        <taxon>Aspergillaceae</taxon>
        <taxon>Aspergillus</taxon>
        <taxon>Aspergillus subgen. Fumigati</taxon>
    </lineage>
</organism>
<evidence type="ECO:0000256" key="4">
    <source>
        <dbReference type="ARBA" id="ARBA00022989"/>
    </source>
</evidence>
<keyword evidence="8" id="KW-1185">Reference proteome</keyword>
<dbReference type="Gene3D" id="6.10.110.10">
    <property type="match status" value="1"/>
</dbReference>
<evidence type="ECO:0000256" key="1">
    <source>
        <dbReference type="ARBA" id="ARBA00004141"/>
    </source>
</evidence>
<dbReference type="InterPro" id="IPR009311">
    <property type="entry name" value="IFI6/IFI27-like"/>
</dbReference>
<evidence type="ECO:0000256" key="6">
    <source>
        <dbReference type="SAM" id="Phobius"/>
    </source>
</evidence>
<dbReference type="Pfam" id="PF06140">
    <property type="entry name" value="Ifi-6-16"/>
    <property type="match status" value="1"/>
</dbReference>
<evidence type="ECO:0000256" key="2">
    <source>
        <dbReference type="ARBA" id="ARBA00007262"/>
    </source>
</evidence>
<gene>
    <name evidence="7" type="ORF">CFD26_104660</name>
</gene>
<comment type="similarity">
    <text evidence="2">Belongs to the IFI6/IFI27 family.</text>
</comment>
<dbReference type="InterPro" id="IPR038213">
    <property type="entry name" value="IFI6/IFI27-like_sf"/>
</dbReference>
<accession>A0A3R7IIZ2</accession>
<feature type="transmembrane region" description="Helical" evidence="6">
    <location>
        <begin position="114"/>
        <end position="139"/>
    </location>
</feature>
<keyword evidence="4 6" id="KW-1133">Transmembrane helix</keyword>
<evidence type="ECO:0000256" key="5">
    <source>
        <dbReference type="ARBA" id="ARBA00023136"/>
    </source>
</evidence>
<evidence type="ECO:0000313" key="8">
    <source>
        <dbReference type="Proteomes" id="UP000215289"/>
    </source>
</evidence>
<sequence>MDIIHSVLSCLTGSSSENEPKVKTTPTRSEKDLASEFLTTLLTTDTTDPSLKKSLDETIHPTSWTSTLAQAILHGLENAITSGKTMGKAAADALVKATHEAYDFAKEHPIYTTILALGVLVVMAPWVLEVLGFGALGPIEGSFAAYWQSLYGDVPAGAVFGYLQRMGMVWGR</sequence>
<name>A0A3R7IIZ2_9EURO</name>
<dbReference type="Proteomes" id="UP000215289">
    <property type="component" value="Unassembled WGS sequence"/>
</dbReference>
<keyword evidence="5 6" id="KW-0472">Membrane</keyword>
<evidence type="ECO:0000256" key="3">
    <source>
        <dbReference type="ARBA" id="ARBA00022692"/>
    </source>
</evidence>